<organism evidence="1 2">
    <name type="scientific">Pseudoduganella lutea</name>
    <dbReference type="NCBI Taxonomy" id="321985"/>
    <lineage>
        <taxon>Bacteria</taxon>
        <taxon>Pseudomonadati</taxon>
        <taxon>Pseudomonadota</taxon>
        <taxon>Betaproteobacteria</taxon>
        <taxon>Burkholderiales</taxon>
        <taxon>Oxalobacteraceae</taxon>
        <taxon>Telluria group</taxon>
        <taxon>Pseudoduganella</taxon>
    </lineage>
</organism>
<gene>
    <name evidence="1" type="ORF">EWM63_27810</name>
</gene>
<protein>
    <submittedName>
        <fullName evidence="1">Uncharacterized protein</fullName>
    </submittedName>
</protein>
<proteinExistence type="predicted"/>
<dbReference type="Proteomes" id="UP000290637">
    <property type="component" value="Chromosome"/>
</dbReference>
<dbReference type="RefSeq" id="WP_130189423.1">
    <property type="nucleotide sequence ID" value="NZ_CP035913.1"/>
</dbReference>
<dbReference type="EMBL" id="CP035913">
    <property type="protein sequence ID" value="QBE66315.1"/>
    <property type="molecule type" value="Genomic_DNA"/>
</dbReference>
<sequence length="120" mass="13933">MDGIRDENTAWRQRLSSDSLDGDVVPGLVEWLDMEDWRARWQPLPDPHAAIEQLQAIFRRVMRHGYAAYLRGERVMPDRFSHNEQFAAMWQEGFASARMDAELMALRCFASPAEPHRSVC</sequence>
<name>A0A4P6L4Q5_9BURK</name>
<accession>A0A4P6L4Q5</accession>
<evidence type="ECO:0000313" key="1">
    <source>
        <dbReference type="EMBL" id="QBE66315.1"/>
    </source>
</evidence>
<dbReference type="OrthoDB" id="8759642at2"/>
<reference evidence="1 2" key="1">
    <citation type="submission" date="2019-02" db="EMBL/GenBank/DDBJ databases">
        <title>Draft Genome Sequences of Six Type Strains of the Genus Massilia.</title>
        <authorList>
            <person name="Miess H."/>
            <person name="Frediansyhah A."/>
            <person name="Gross H."/>
        </authorList>
    </citation>
    <scope>NUCLEOTIDE SEQUENCE [LARGE SCALE GENOMIC DNA]</scope>
    <source>
        <strain evidence="1 2">DSM 17473</strain>
    </source>
</reference>
<evidence type="ECO:0000313" key="2">
    <source>
        <dbReference type="Proteomes" id="UP000290637"/>
    </source>
</evidence>
<keyword evidence="2" id="KW-1185">Reference proteome</keyword>
<dbReference type="AlphaFoldDB" id="A0A4P6L4Q5"/>
<dbReference type="KEGG" id="plue:EWM63_27810"/>